<sequence length="89" mass="9914">MLLRFTSLTLAYLSWAAAILRRELPSMRTPVLCGGGARVFVALVPCLENPLPNRTTALTSGRDVFFFADFGERTICILLAAVRQRRVPF</sequence>
<name>A0A2M4B511_9DIPT</name>
<dbReference type="EMBL" id="GGFK01014813">
    <property type="protein sequence ID" value="MBW48134.1"/>
    <property type="molecule type" value="Transcribed_RNA"/>
</dbReference>
<feature type="signal peptide" evidence="1">
    <location>
        <begin position="1"/>
        <end position="16"/>
    </location>
</feature>
<organism evidence="2">
    <name type="scientific">Anopheles triannulatus</name>
    <dbReference type="NCBI Taxonomy" id="58253"/>
    <lineage>
        <taxon>Eukaryota</taxon>
        <taxon>Metazoa</taxon>
        <taxon>Ecdysozoa</taxon>
        <taxon>Arthropoda</taxon>
        <taxon>Hexapoda</taxon>
        <taxon>Insecta</taxon>
        <taxon>Pterygota</taxon>
        <taxon>Neoptera</taxon>
        <taxon>Endopterygota</taxon>
        <taxon>Diptera</taxon>
        <taxon>Nematocera</taxon>
        <taxon>Culicoidea</taxon>
        <taxon>Culicidae</taxon>
        <taxon>Anophelinae</taxon>
        <taxon>Anopheles</taxon>
    </lineage>
</organism>
<feature type="chain" id="PRO_5014695141" evidence="1">
    <location>
        <begin position="17"/>
        <end position="89"/>
    </location>
</feature>
<protein>
    <submittedName>
        <fullName evidence="2">Putative secreted protein</fullName>
    </submittedName>
</protein>
<evidence type="ECO:0000256" key="1">
    <source>
        <dbReference type="SAM" id="SignalP"/>
    </source>
</evidence>
<keyword evidence="1" id="KW-0732">Signal</keyword>
<evidence type="ECO:0000313" key="2">
    <source>
        <dbReference type="EMBL" id="MBW48134.1"/>
    </source>
</evidence>
<proteinExistence type="predicted"/>
<reference evidence="2" key="1">
    <citation type="submission" date="2018-01" db="EMBL/GenBank/DDBJ databases">
        <title>An insight into the sialome of Amazonian anophelines.</title>
        <authorList>
            <person name="Ribeiro J.M."/>
            <person name="Scarpassa V."/>
            <person name="Calvo E."/>
        </authorList>
    </citation>
    <scope>NUCLEOTIDE SEQUENCE</scope>
    <source>
        <tissue evidence="2">Salivary glands</tissue>
    </source>
</reference>
<dbReference type="AlphaFoldDB" id="A0A2M4B511"/>
<accession>A0A2M4B511</accession>